<reference evidence="15" key="2">
    <citation type="submission" date="2021-04" db="EMBL/GenBank/DDBJ databases">
        <authorList>
            <person name="Gilroy R."/>
        </authorList>
    </citation>
    <scope>NUCLEOTIDE SEQUENCE</scope>
    <source>
        <strain evidence="15">Gambia2-208</strain>
    </source>
</reference>
<proteinExistence type="inferred from homology"/>
<feature type="chain" id="PRO_5039395770" evidence="12">
    <location>
        <begin position="25"/>
        <end position="667"/>
    </location>
</feature>
<evidence type="ECO:0000259" key="14">
    <source>
        <dbReference type="Pfam" id="PF07715"/>
    </source>
</evidence>
<evidence type="ECO:0000256" key="8">
    <source>
        <dbReference type="ARBA" id="ARBA00023170"/>
    </source>
</evidence>
<evidence type="ECO:0000256" key="11">
    <source>
        <dbReference type="RuleBase" id="RU003357"/>
    </source>
</evidence>
<feature type="domain" description="TonB-dependent receptor plug" evidence="14">
    <location>
        <begin position="49"/>
        <end position="133"/>
    </location>
</feature>
<dbReference type="InterPro" id="IPR039426">
    <property type="entry name" value="TonB-dep_rcpt-like"/>
</dbReference>
<dbReference type="Proteomes" id="UP000886851">
    <property type="component" value="Unassembled WGS sequence"/>
</dbReference>
<protein>
    <submittedName>
        <fullName evidence="15">TonB-dependent receptor</fullName>
    </submittedName>
</protein>
<keyword evidence="5 12" id="KW-0732">Signal</keyword>
<dbReference type="GO" id="GO:0044718">
    <property type="term" value="P:siderophore transmembrane transport"/>
    <property type="evidence" value="ECO:0007669"/>
    <property type="project" value="TreeGrafter"/>
</dbReference>
<dbReference type="Pfam" id="PF07715">
    <property type="entry name" value="Plug"/>
    <property type="match status" value="1"/>
</dbReference>
<keyword evidence="2 10" id="KW-0813">Transport</keyword>
<comment type="caution">
    <text evidence="15">The sequence shown here is derived from an EMBL/GenBank/DDBJ whole genome shotgun (WGS) entry which is preliminary data.</text>
</comment>
<dbReference type="Pfam" id="PF00593">
    <property type="entry name" value="TonB_dep_Rec_b-barrel"/>
    <property type="match status" value="1"/>
</dbReference>
<evidence type="ECO:0000256" key="10">
    <source>
        <dbReference type="PROSITE-ProRule" id="PRU01360"/>
    </source>
</evidence>
<evidence type="ECO:0000259" key="13">
    <source>
        <dbReference type="Pfam" id="PF00593"/>
    </source>
</evidence>
<keyword evidence="7 10" id="KW-0472">Membrane</keyword>
<keyword evidence="6 11" id="KW-0798">TonB box</keyword>
<name>A0A9D2CM99_9BACE</name>
<dbReference type="PROSITE" id="PS52016">
    <property type="entry name" value="TONB_DEPENDENT_REC_3"/>
    <property type="match status" value="1"/>
</dbReference>
<comment type="similarity">
    <text evidence="10 11">Belongs to the TonB-dependent receptor family.</text>
</comment>
<feature type="signal peptide" evidence="12">
    <location>
        <begin position="1"/>
        <end position="24"/>
    </location>
</feature>
<keyword evidence="8 15" id="KW-0675">Receptor</keyword>
<evidence type="ECO:0000313" key="15">
    <source>
        <dbReference type="EMBL" id="HIY89394.1"/>
    </source>
</evidence>
<sequence length="667" mass="75610">MSRRTWARLCCASLFVMMAYPSVAQEVVTDTVHRIDEVTVTARRLTNKVSSAVPVQVMTGQDISQLGIQNMADAVRRFAGANVRDYGGIGGLKTVSVRNMGAAHTAVSYDGVTVSNCQAGQIDIGRFSLDNVSLLSLSIGQGEDMLQSARHYASAGVLSIETEKPHFDDGRSSAFRVRVRGGSFGYVTPSVRWWQRLGRRTRLSVDGTFMRADGNYPFTLVNGKYVTQERRNNSAIHSWQGETNLYHTFADSSELDVKGYYYYSERGLPGAVTLYNPTSREKLWDKNGFTQVRYRKNFNERWSLQAQGKYNYGWNRLEDRGKQYETGVTRATHRQDEYYLSATVLYRPLDGLSFSLAQDGIINKLESTLADCPFPTRYTSLSALNARYRWSALTLNASLLYTYVDEQVKMGEAPANFHRLAPSASLSWQPCPEEQFFVRLLYKSTFRMPTFNDLYYYRMGNRSLRPEKANEYNVGLAWSRSSWLALDYVSLTLDGYYNDVTDKIVAFPTTYAWRMANFGTVHAWGIDATLAMAIPLGRKINLVLSGGYTWQKAIDLSDPEAKNYREQLPYTPVHSGNGSTILETPWLHVGYSLVGVSERYCLAQNIPENRIDGYVEQTVTLSRSFSFKRCKLSLQAELINLTDEQYDVIKYYPMPGRSWRLGGTLEF</sequence>
<evidence type="ECO:0000256" key="7">
    <source>
        <dbReference type="ARBA" id="ARBA00023136"/>
    </source>
</evidence>
<evidence type="ECO:0000256" key="1">
    <source>
        <dbReference type="ARBA" id="ARBA00004571"/>
    </source>
</evidence>
<keyword evidence="9 10" id="KW-0998">Cell outer membrane</keyword>
<dbReference type="GO" id="GO:0009279">
    <property type="term" value="C:cell outer membrane"/>
    <property type="evidence" value="ECO:0007669"/>
    <property type="project" value="UniProtKB-SubCell"/>
</dbReference>
<dbReference type="PANTHER" id="PTHR30069">
    <property type="entry name" value="TONB-DEPENDENT OUTER MEMBRANE RECEPTOR"/>
    <property type="match status" value="1"/>
</dbReference>
<organism evidence="15 16">
    <name type="scientific">Candidatus Bacteroides pullicola</name>
    <dbReference type="NCBI Taxonomy" id="2838475"/>
    <lineage>
        <taxon>Bacteria</taxon>
        <taxon>Pseudomonadati</taxon>
        <taxon>Bacteroidota</taxon>
        <taxon>Bacteroidia</taxon>
        <taxon>Bacteroidales</taxon>
        <taxon>Bacteroidaceae</taxon>
        <taxon>Bacteroides</taxon>
    </lineage>
</organism>
<dbReference type="EMBL" id="DXCV01000085">
    <property type="protein sequence ID" value="HIY89394.1"/>
    <property type="molecule type" value="Genomic_DNA"/>
</dbReference>
<evidence type="ECO:0000256" key="12">
    <source>
        <dbReference type="SAM" id="SignalP"/>
    </source>
</evidence>
<evidence type="ECO:0000256" key="9">
    <source>
        <dbReference type="ARBA" id="ARBA00023237"/>
    </source>
</evidence>
<dbReference type="InterPro" id="IPR000531">
    <property type="entry name" value="Beta-barrel_TonB"/>
</dbReference>
<reference evidence="15" key="1">
    <citation type="journal article" date="2021" name="PeerJ">
        <title>Extensive microbial diversity within the chicken gut microbiome revealed by metagenomics and culture.</title>
        <authorList>
            <person name="Gilroy R."/>
            <person name="Ravi A."/>
            <person name="Getino M."/>
            <person name="Pursley I."/>
            <person name="Horton D.L."/>
            <person name="Alikhan N.F."/>
            <person name="Baker D."/>
            <person name="Gharbi K."/>
            <person name="Hall N."/>
            <person name="Watson M."/>
            <person name="Adriaenssens E.M."/>
            <person name="Foster-Nyarko E."/>
            <person name="Jarju S."/>
            <person name="Secka A."/>
            <person name="Antonio M."/>
            <person name="Oren A."/>
            <person name="Chaudhuri R.R."/>
            <person name="La Ragione R."/>
            <person name="Hildebrand F."/>
            <person name="Pallen M.J."/>
        </authorList>
    </citation>
    <scope>NUCLEOTIDE SEQUENCE</scope>
    <source>
        <strain evidence="15">Gambia2-208</strain>
    </source>
</reference>
<dbReference type="InterPro" id="IPR012910">
    <property type="entry name" value="Plug_dom"/>
</dbReference>
<gene>
    <name evidence="15" type="ORF">H9824_11945</name>
</gene>
<dbReference type="Gene3D" id="2.170.130.10">
    <property type="entry name" value="TonB-dependent receptor, plug domain"/>
    <property type="match status" value="1"/>
</dbReference>
<dbReference type="SUPFAM" id="SSF56935">
    <property type="entry name" value="Porins"/>
    <property type="match status" value="1"/>
</dbReference>
<evidence type="ECO:0000256" key="3">
    <source>
        <dbReference type="ARBA" id="ARBA00022452"/>
    </source>
</evidence>
<dbReference type="Gene3D" id="2.40.170.20">
    <property type="entry name" value="TonB-dependent receptor, beta-barrel domain"/>
    <property type="match status" value="1"/>
</dbReference>
<dbReference type="AlphaFoldDB" id="A0A9D2CM99"/>
<keyword evidence="3 10" id="KW-1134">Transmembrane beta strand</keyword>
<dbReference type="PANTHER" id="PTHR30069:SF29">
    <property type="entry name" value="HEMOGLOBIN AND HEMOGLOBIN-HAPTOGLOBIN-BINDING PROTEIN 1-RELATED"/>
    <property type="match status" value="1"/>
</dbReference>
<accession>A0A9D2CM99</accession>
<evidence type="ECO:0000313" key="16">
    <source>
        <dbReference type="Proteomes" id="UP000886851"/>
    </source>
</evidence>
<dbReference type="InterPro" id="IPR036942">
    <property type="entry name" value="Beta-barrel_TonB_sf"/>
</dbReference>
<evidence type="ECO:0000256" key="2">
    <source>
        <dbReference type="ARBA" id="ARBA00022448"/>
    </source>
</evidence>
<feature type="domain" description="TonB-dependent receptor-like beta-barrel" evidence="13">
    <location>
        <begin position="197"/>
        <end position="641"/>
    </location>
</feature>
<keyword evidence="4 10" id="KW-0812">Transmembrane</keyword>
<evidence type="ECO:0000256" key="5">
    <source>
        <dbReference type="ARBA" id="ARBA00022729"/>
    </source>
</evidence>
<dbReference type="InterPro" id="IPR037066">
    <property type="entry name" value="Plug_dom_sf"/>
</dbReference>
<evidence type="ECO:0000256" key="4">
    <source>
        <dbReference type="ARBA" id="ARBA00022692"/>
    </source>
</evidence>
<evidence type="ECO:0000256" key="6">
    <source>
        <dbReference type="ARBA" id="ARBA00023077"/>
    </source>
</evidence>
<comment type="subcellular location">
    <subcellularLocation>
        <location evidence="1 10">Cell outer membrane</location>
        <topology evidence="1 10">Multi-pass membrane protein</topology>
    </subcellularLocation>
</comment>
<dbReference type="GO" id="GO:0015344">
    <property type="term" value="F:siderophore uptake transmembrane transporter activity"/>
    <property type="evidence" value="ECO:0007669"/>
    <property type="project" value="TreeGrafter"/>
</dbReference>